<feature type="domain" description="Nose resistant-to-fluoxetine protein N-terminal" evidence="2">
    <location>
        <begin position="37"/>
        <end position="188"/>
    </location>
</feature>
<evidence type="ECO:0000313" key="3">
    <source>
        <dbReference type="EMBL" id="KAJ3647368.1"/>
    </source>
</evidence>
<sequence length="202" mass="22614">MKTTLLLFLAVSLSQCQVPLTLIRSRVTKFVNASNISKDCAADLSLLISDLFNLKMWALKMLDSTSKLNAGTLNANVHFIGDYDLCLSIKEETQTRTVEGQYCTAVVMLDEKFLSRIKKLLKLEKIDKMITGIAAVEEVINPRKVAGVIGICAPKTCRASDLETLAQNAERKFNLPAHLYFREELCIHKNQPTKINKLDLII</sequence>
<dbReference type="AlphaFoldDB" id="A0AA38HZA3"/>
<dbReference type="InterPro" id="IPR006621">
    <property type="entry name" value="Nose-resist-to-fluoxetine_N"/>
</dbReference>
<protein>
    <recommendedName>
        <fullName evidence="2">Nose resistant-to-fluoxetine protein N-terminal domain-containing protein</fullName>
    </recommendedName>
</protein>
<proteinExistence type="predicted"/>
<dbReference type="Pfam" id="PF20146">
    <property type="entry name" value="NRF"/>
    <property type="match status" value="1"/>
</dbReference>
<reference evidence="3" key="1">
    <citation type="journal article" date="2023" name="G3 (Bethesda)">
        <title>Whole genome assemblies of Zophobas morio and Tenebrio molitor.</title>
        <authorList>
            <person name="Kaur S."/>
            <person name="Stinson S.A."/>
            <person name="diCenzo G.C."/>
        </authorList>
    </citation>
    <scope>NUCLEOTIDE SEQUENCE</scope>
    <source>
        <strain evidence="3">QUZm001</strain>
    </source>
</reference>
<dbReference type="InterPro" id="IPR052728">
    <property type="entry name" value="O2_lipid_transport_reg"/>
</dbReference>
<comment type="caution">
    <text evidence="3">The sequence shown here is derived from an EMBL/GenBank/DDBJ whole genome shotgun (WGS) entry which is preliminary data.</text>
</comment>
<keyword evidence="1" id="KW-0732">Signal</keyword>
<name>A0AA38HZA3_9CUCU</name>
<dbReference type="PANTHER" id="PTHR11161">
    <property type="entry name" value="O-ACYLTRANSFERASE"/>
    <property type="match status" value="1"/>
</dbReference>
<evidence type="ECO:0000259" key="2">
    <source>
        <dbReference type="SMART" id="SM00703"/>
    </source>
</evidence>
<keyword evidence="4" id="KW-1185">Reference proteome</keyword>
<dbReference type="EMBL" id="JALNTZ010000006">
    <property type="protein sequence ID" value="KAJ3647368.1"/>
    <property type="molecule type" value="Genomic_DNA"/>
</dbReference>
<accession>A0AA38HZA3</accession>
<gene>
    <name evidence="3" type="ORF">Zmor_019247</name>
</gene>
<feature type="signal peptide" evidence="1">
    <location>
        <begin position="1"/>
        <end position="16"/>
    </location>
</feature>
<dbReference type="Proteomes" id="UP001168821">
    <property type="component" value="Unassembled WGS sequence"/>
</dbReference>
<evidence type="ECO:0000313" key="4">
    <source>
        <dbReference type="Proteomes" id="UP001168821"/>
    </source>
</evidence>
<dbReference type="SMART" id="SM00703">
    <property type="entry name" value="NRF"/>
    <property type="match status" value="1"/>
</dbReference>
<organism evidence="3 4">
    <name type="scientific">Zophobas morio</name>
    <dbReference type="NCBI Taxonomy" id="2755281"/>
    <lineage>
        <taxon>Eukaryota</taxon>
        <taxon>Metazoa</taxon>
        <taxon>Ecdysozoa</taxon>
        <taxon>Arthropoda</taxon>
        <taxon>Hexapoda</taxon>
        <taxon>Insecta</taxon>
        <taxon>Pterygota</taxon>
        <taxon>Neoptera</taxon>
        <taxon>Endopterygota</taxon>
        <taxon>Coleoptera</taxon>
        <taxon>Polyphaga</taxon>
        <taxon>Cucujiformia</taxon>
        <taxon>Tenebrionidae</taxon>
        <taxon>Zophobas</taxon>
    </lineage>
</organism>
<evidence type="ECO:0000256" key="1">
    <source>
        <dbReference type="SAM" id="SignalP"/>
    </source>
</evidence>
<dbReference type="PANTHER" id="PTHR11161:SF0">
    <property type="entry name" value="O-ACYLTRANSFERASE LIKE PROTEIN"/>
    <property type="match status" value="1"/>
</dbReference>
<feature type="chain" id="PRO_5041237311" description="Nose resistant-to-fluoxetine protein N-terminal domain-containing protein" evidence="1">
    <location>
        <begin position="17"/>
        <end position="202"/>
    </location>
</feature>